<keyword evidence="2" id="KW-0813">Transport</keyword>
<protein>
    <recommendedName>
        <fullName evidence="11">Mitochondrial outer membrane transport complex Sam37/metaxin N-terminal domain-containing protein</fullName>
    </recommendedName>
</protein>
<keyword evidence="3" id="KW-1000">Mitochondrion outer membrane</keyword>
<dbReference type="GeneID" id="5543994"/>
<evidence type="ECO:0000256" key="6">
    <source>
        <dbReference type="ARBA" id="ARBA00023136"/>
    </source>
</evidence>
<dbReference type="PANTHER" id="PTHR12289">
    <property type="entry name" value="METAXIN RELATED"/>
    <property type="match status" value="1"/>
</dbReference>
<dbReference type="PhylomeDB" id="A7TPA1"/>
<evidence type="ECO:0000256" key="1">
    <source>
        <dbReference type="ARBA" id="ARBA00004294"/>
    </source>
</evidence>
<dbReference type="GO" id="GO:0070096">
    <property type="term" value="P:mitochondrial outer membrane translocase complex assembly"/>
    <property type="evidence" value="ECO:0007669"/>
    <property type="project" value="EnsemblFungi"/>
</dbReference>
<dbReference type="Proteomes" id="UP000000267">
    <property type="component" value="Unassembled WGS sequence"/>
</dbReference>
<evidence type="ECO:0000259" key="7">
    <source>
        <dbReference type="Pfam" id="PF10568"/>
    </source>
</evidence>
<reference evidence="9 10" key="1">
    <citation type="journal article" date="2007" name="Proc. Natl. Acad. Sci. U.S.A.">
        <title>Independent sorting-out of thousands of duplicated gene pairs in two yeast species descended from a whole-genome duplication.</title>
        <authorList>
            <person name="Scannell D.R."/>
            <person name="Frank A.C."/>
            <person name="Conant G.C."/>
            <person name="Byrne K.P."/>
            <person name="Woolfit M."/>
            <person name="Wolfe K.H."/>
        </authorList>
    </citation>
    <scope>NUCLEOTIDE SEQUENCE [LARGE SCALE GENOMIC DNA]</scope>
    <source>
        <strain evidence="10">ATCC 22028 / DSM 70294 / BCRC 21397 / CBS 2163 / NBRC 10782 / NRRL Y-8283 / UCD 57-17</strain>
    </source>
</reference>
<keyword evidence="4" id="KW-0653">Protein transport</keyword>
<dbReference type="OrthoDB" id="5835136at2759"/>
<evidence type="ECO:0000313" key="10">
    <source>
        <dbReference type="Proteomes" id="UP000000267"/>
    </source>
</evidence>
<dbReference type="Pfam" id="PF11801">
    <property type="entry name" value="Tom37_C"/>
    <property type="match status" value="1"/>
</dbReference>
<dbReference type="InParanoid" id="A7TPA1"/>
<dbReference type="InterPro" id="IPR019564">
    <property type="entry name" value="Sam37/metaxin_N"/>
</dbReference>
<feature type="domain" description="Mitochondrial outer membrane transport complex Sam37/metaxin N-terminal" evidence="7">
    <location>
        <begin position="23"/>
        <end position="148"/>
    </location>
</feature>
<dbReference type="GO" id="GO:0045040">
    <property type="term" value="P:protein insertion into mitochondrial outer membrane"/>
    <property type="evidence" value="ECO:0007669"/>
    <property type="project" value="EnsemblFungi"/>
</dbReference>
<keyword evidence="10" id="KW-1185">Reference proteome</keyword>
<dbReference type="eggNOG" id="KOG3028">
    <property type="taxonomic scope" value="Eukaryota"/>
</dbReference>
<feature type="domain" description="Tom37 C-terminal" evidence="8">
    <location>
        <begin position="174"/>
        <end position="314"/>
    </location>
</feature>
<dbReference type="GO" id="GO:0030150">
    <property type="term" value="P:protein import into mitochondrial matrix"/>
    <property type="evidence" value="ECO:0007669"/>
    <property type="project" value="EnsemblFungi"/>
</dbReference>
<name>A7TPA1_VANPO</name>
<evidence type="ECO:0000259" key="8">
    <source>
        <dbReference type="Pfam" id="PF11801"/>
    </source>
</evidence>
<dbReference type="STRING" id="436907.A7TPA1"/>
<evidence type="ECO:0008006" key="11">
    <source>
        <dbReference type="Google" id="ProtNLM"/>
    </source>
</evidence>
<dbReference type="GO" id="GO:0015914">
    <property type="term" value="P:phospholipid transport"/>
    <property type="evidence" value="ECO:0007669"/>
    <property type="project" value="EnsemblFungi"/>
</dbReference>
<accession>A7TPA1</accession>
<dbReference type="AlphaFoldDB" id="A7TPA1"/>
<gene>
    <name evidence="9" type="ORF">Kpol_1019p8</name>
</gene>
<evidence type="ECO:0000256" key="2">
    <source>
        <dbReference type="ARBA" id="ARBA00022448"/>
    </source>
</evidence>
<evidence type="ECO:0000256" key="5">
    <source>
        <dbReference type="ARBA" id="ARBA00023128"/>
    </source>
</evidence>
<keyword evidence="5" id="KW-0496">Mitochondrion</keyword>
<dbReference type="KEGG" id="vpo:Kpol_1019p8"/>
<dbReference type="Pfam" id="PF10568">
    <property type="entry name" value="Tom37"/>
    <property type="match status" value="1"/>
</dbReference>
<organism evidence="10">
    <name type="scientific">Vanderwaltozyma polyspora (strain ATCC 22028 / DSM 70294 / BCRC 21397 / CBS 2163 / NBRC 10782 / NRRL Y-8283 / UCD 57-17)</name>
    <name type="common">Kluyveromyces polysporus</name>
    <dbReference type="NCBI Taxonomy" id="436907"/>
    <lineage>
        <taxon>Eukaryota</taxon>
        <taxon>Fungi</taxon>
        <taxon>Dikarya</taxon>
        <taxon>Ascomycota</taxon>
        <taxon>Saccharomycotina</taxon>
        <taxon>Saccharomycetes</taxon>
        <taxon>Saccharomycetales</taxon>
        <taxon>Saccharomycetaceae</taxon>
        <taxon>Vanderwaltozyma</taxon>
    </lineage>
</organism>
<keyword evidence="6" id="KW-0472">Membrane</keyword>
<dbReference type="RefSeq" id="XP_001643746.1">
    <property type="nucleotide sequence ID" value="XM_001643696.1"/>
</dbReference>
<dbReference type="OMA" id="PMWYNTP"/>
<evidence type="ECO:0000256" key="4">
    <source>
        <dbReference type="ARBA" id="ARBA00022927"/>
    </source>
</evidence>
<proteinExistence type="predicted"/>
<dbReference type="FunCoup" id="A7TPA1">
    <property type="interactions" value="41"/>
</dbReference>
<evidence type="ECO:0000256" key="3">
    <source>
        <dbReference type="ARBA" id="ARBA00022787"/>
    </source>
</evidence>
<dbReference type="InterPro" id="IPR050931">
    <property type="entry name" value="Mito_Protein_Transport_Metaxin"/>
</dbReference>
<comment type="subcellular location">
    <subcellularLocation>
        <location evidence="1">Mitochondrion outer membrane</location>
    </subcellularLocation>
</comment>
<dbReference type="PANTHER" id="PTHR12289:SF41">
    <property type="entry name" value="FAILED AXON CONNECTIONS-RELATED"/>
    <property type="match status" value="1"/>
</dbReference>
<dbReference type="HOGENOM" id="CLU_069449_0_0_1"/>
<evidence type="ECO:0000313" key="9">
    <source>
        <dbReference type="EMBL" id="EDO15888.1"/>
    </source>
</evidence>
<dbReference type="EMBL" id="DS480440">
    <property type="protein sequence ID" value="EDO15888.1"/>
    <property type="molecule type" value="Genomic_DNA"/>
</dbReference>
<sequence>MAVKRTIHLWGYDNVPSLISPESIALFWFLNTKLNDETLNDIEIVFSNNVGMSATGKLPILIQDELEVFGFANITNYLIKLNSTDGKNGDEGESLLETALFAFLENKINILVDYQLYLDKKNYDSFTRKQFPKLMYWPMWNYTPSLKRSEVRSNFENVIGYLPHSDDKDYLDEKDDLEDVAADMAQSKTFKIKNKLKQRKREELKAIGYNLQFNNRLVELLKMWDTVRGNLNTEIEITSDLLFWANMYILFNLPTGNNIKTHITKSLGESYIDMLNDKISLVSTKSNYKVTIRDPNFNEQGNIIMTLYNFSKYYI</sequence>
<dbReference type="GO" id="GO:0001401">
    <property type="term" value="C:SAM complex"/>
    <property type="evidence" value="ECO:0007669"/>
    <property type="project" value="EnsemblFungi"/>
</dbReference>
<dbReference type="InterPro" id="IPR031317">
    <property type="entry name" value="Tom37_C"/>
</dbReference>